<keyword evidence="2" id="KW-0732">Signal</keyword>
<feature type="region of interest" description="Disordered" evidence="1">
    <location>
        <begin position="222"/>
        <end position="247"/>
    </location>
</feature>
<sequence length="247" mass="25445">MIRPVSHRLLLRYGILAAAAALVCTACSGSGGNTAQPLAGAAASASPAASSSAAPSADPLDPSAIKAAMKKATAVHVKGSDGGTTFDMQINRDSVSGSITKDGAEVPLVRVGDKVWIKFTRGMAKISGRPAGARSPLDGKWVSMDSPMAQGFGEGLKLFLDFDVFVSGMASETDQPGFGTGHPADAAGTLALRYENDSTTIFIEAVEPHRLLRLESPKQGTMEFSGWDQPVPAKAPPADEIYSGPGS</sequence>
<keyword evidence="4" id="KW-1185">Reference proteome</keyword>
<evidence type="ECO:0000313" key="3">
    <source>
        <dbReference type="EMBL" id="MBB1154856.1"/>
    </source>
</evidence>
<evidence type="ECO:0008006" key="5">
    <source>
        <dbReference type="Google" id="ProtNLM"/>
    </source>
</evidence>
<organism evidence="3 4">
    <name type="scientific">Amycolatopsis dendrobii</name>
    <dbReference type="NCBI Taxonomy" id="2760662"/>
    <lineage>
        <taxon>Bacteria</taxon>
        <taxon>Bacillati</taxon>
        <taxon>Actinomycetota</taxon>
        <taxon>Actinomycetes</taxon>
        <taxon>Pseudonocardiales</taxon>
        <taxon>Pseudonocardiaceae</taxon>
        <taxon>Amycolatopsis</taxon>
    </lineage>
</organism>
<dbReference type="AlphaFoldDB" id="A0A7W3ZAV1"/>
<evidence type="ECO:0000313" key="4">
    <source>
        <dbReference type="Proteomes" id="UP000526734"/>
    </source>
</evidence>
<feature type="chain" id="PRO_5031339638" description="Lipoprotein" evidence="2">
    <location>
        <begin position="36"/>
        <end position="247"/>
    </location>
</feature>
<protein>
    <recommendedName>
        <fullName evidence="5">Lipoprotein</fullName>
    </recommendedName>
</protein>
<accession>A0A7W3ZAV1</accession>
<feature type="signal peptide" evidence="2">
    <location>
        <begin position="1"/>
        <end position="35"/>
    </location>
</feature>
<proteinExistence type="predicted"/>
<reference evidence="3 4" key="1">
    <citation type="submission" date="2020-08" db="EMBL/GenBank/DDBJ databases">
        <title>Amycolatopsis sp. nov. DR6-1 isolated from Dendrobium heterocarpum.</title>
        <authorList>
            <person name="Tedsree N."/>
            <person name="Kuncharoen N."/>
            <person name="Likhitwitayawuid K."/>
            <person name="Tanasupawat S."/>
        </authorList>
    </citation>
    <scope>NUCLEOTIDE SEQUENCE [LARGE SCALE GENOMIC DNA]</scope>
    <source>
        <strain evidence="3 4">DR6-1</strain>
    </source>
</reference>
<gene>
    <name evidence="3" type="ORF">H4281_17075</name>
</gene>
<comment type="caution">
    <text evidence="3">The sequence shown here is derived from an EMBL/GenBank/DDBJ whole genome shotgun (WGS) entry which is preliminary data.</text>
</comment>
<dbReference type="RefSeq" id="WP_182891905.1">
    <property type="nucleotide sequence ID" value="NZ_JACGZW010000005.1"/>
</dbReference>
<evidence type="ECO:0000256" key="1">
    <source>
        <dbReference type="SAM" id="MobiDB-lite"/>
    </source>
</evidence>
<name>A0A7W3ZAV1_9PSEU</name>
<evidence type="ECO:0000256" key="2">
    <source>
        <dbReference type="SAM" id="SignalP"/>
    </source>
</evidence>
<dbReference type="EMBL" id="JACGZW010000005">
    <property type="protein sequence ID" value="MBB1154856.1"/>
    <property type="molecule type" value="Genomic_DNA"/>
</dbReference>
<dbReference type="Proteomes" id="UP000526734">
    <property type="component" value="Unassembled WGS sequence"/>
</dbReference>